<feature type="non-terminal residue" evidence="2">
    <location>
        <position position="112"/>
    </location>
</feature>
<accession>X1BZR5</accession>
<sequence length="112" mass="11866">MEGGITLANTDYSGLGVDYLGRASLEYFFPASVQSGFGLRLFGSAGFIKGDDSSLDPQKFRTNIGTFGGGVVFILSVDDKYFPYLFAGISNLSFDPKGEGGEPLPNNAAGKY</sequence>
<protein>
    <recommendedName>
        <fullName evidence="3">Bacterial surface antigen (D15) domain-containing protein</fullName>
    </recommendedName>
</protein>
<dbReference type="AlphaFoldDB" id="X1BZR5"/>
<organism evidence="2">
    <name type="scientific">marine sediment metagenome</name>
    <dbReference type="NCBI Taxonomy" id="412755"/>
    <lineage>
        <taxon>unclassified sequences</taxon>
        <taxon>metagenomes</taxon>
        <taxon>ecological metagenomes</taxon>
    </lineage>
</organism>
<name>X1BZR5_9ZZZZ</name>
<evidence type="ECO:0000313" key="2">
    <source>
        <dbReference type="EMBL" id="GAG86597.1"/>
    </source>
</evidence>
<gene>
    <name evidence="2" type="ORF">S01H4_36430</name>
</gene>
<dbReference type="EMBL" id="BART01019472">
    <property type="protein sequence ID" value="GAG86597.1"/>
    <property type="molecule type" value="Genomic_DNA"/>
</dbReference>
<reference evidence="2" key="1">
    <citation type="journal article" date="2014" name="Front. Microbiol.">
        <title>High frequency of phylogenetically diverse reductive dehalogenase-homologous genes in deep subseafloor sedimentary metagenomes.</title>
        <authorList>
            <person name="Kawai M."/>
            <person name="Futagami T."/>
            <person name="Toyoda A."/>
            <person name="Takaki Y."/>
            <person name="Nishi S."/>
            <person name="Hori S."/>
            <person name="Arai W."/>
            <person name="Tsubouchi T."/>
            <person name="Morono Y."/>
            <person name="Uchiyama I."/>
            <person name="Ito T."/>
            <person name="Fujiyama A."/>
            <person name="Inagaki F."/>
            <person name="Takami H."/>
        </authorList>
    </citation>
    <scope>NUCLEOTIDE SEQUENCE</scope>
    <source>
        <strain evidence="2">Expedition CK06-06</strain>
    </source>
</reference>
<proteinExistence type="predicted"/>
<evidence type="ECO:0000256" key="1">
    <source>
        <dbReference type="SAM" id="MobiDB-lite"/>
    </source>
</evidence>
<comment type="caution">
    <text evidence="2">The sequence shown here is derived from an EMBL/GenBank/DDBJ whole genome shotgun (WGS) entry which is preliminary data.</text>
</comment>
<evidence type="ECO:0008006" key="3">
    <source>
        <dbReference type="Google" id="ProtNLM"/>
    </source>
</evidence>
<feature type="region of interest" description="Disordered" evidence="1">
    <location>
        <begin position="93"/>
        <end position="112"/>
    </location>
</feature>